<dbReference type="GO" id="GO:0051707">
    <property type="term" value="P:response to other organism"/>
    <property type="evidence" value="ECO:0007669"/>
    <property type="project" value="UniProtKB-ARBA"/>
</dbReference>
<dbReference type="PROSITE" id="PS00108">
    <property type="entry name" value="PROTEIN_KINASE_ST"/>
    <property type="match status" value="1"/>
</dbReference>
<keyword evidence="17 23" id="KW-0472">Membrane</keyword>
<keyword evidence="5" id="KW-1003">Cell membrane</keyword>
<evidence type="ECO:0000256" key="21">
    <source>
        <dbReference type="ARBA" id="ARBA00048679"/>
    </source>
</evidence>
<keyword evidence="7" id="KW-0597">Phosphoprotein</keyword>
<evidence type="ECO:0000256" key="6">
    <source>
        <dbReference type="ARBA" id="ARBA00022527"/>
    </source>
</evidence>
<dbReference type="GO" id="GO:0006952">
    <property type="term" value="P:defense response"/>
    <property type="evidence" value="ECO:0007669"/>
    <property type="project" value="UniProtKB-ARBA"/>
</dbReference>
<dbReference type="InterPro" id="IPR051809">
    <property type="entry name" value="Plant_receptor-like_S/T_kinase"/>
</dbReference>
<evidence type="ECO:0000256" key="9">
    <source>
        <dbReference type="ARBA" id="ARBA00022679"/>
    </source>
</evidence>
<sequence length="1033" mass="112367">MIFVLYLLVSISTTAKAAAQFSHETDRLALLAFKDLMKEGLHGSLISWNETVPLCNWHGVTCGRRHQRVVALDLQSQGLAGSISPSIGNLTFLRSIYLQDNLLQGSIPQELGRLSRLQHLNFTNNTIQGDIPATLANCSDLRLVDLMFNDLVGKIPALFGSLSKLTFLGLHADNLIGGIPPSLSNLTLLQRLSLGSNSLTGIIPDSTGRLTNLQFFGMGQNKLSGSVPPSLFNISSLSLSHIFIPANRLTGSIPQNIGLTLPNLQRISVGGNHFEGPFPVSFSNASRMRVLDISQNEFLGPVPVDLGRRMKDLYKLNLDLNNLGNGDAVDLSFLDSLTNCTRLQQLGLSTNGFGGVLPNSISNFSTQLQVLAAGENKFVGTIPAGISNFVNLVALGLEFNYLSGTIPFEIGKLSSLQVLFFSGNALSGLVPSSIGNLTQIFELHLDENNLTGSIPSSVEKILSLQIFNIAYNSFVGSIPNTIGLFPALSIVNLAHNFFMGTLPVEIGSLKDLQELDVSENKLSGGIPSTLSNCLRLESLHLAGNLFAGRIPPSFSSLKAIVDFDLSRNKLSGQIPVDLQTLTFLKNLNLSFNYLEGEVPSEGVFRNTSIISLNGNMKLCGGVRELHLPICPFKESTKKSSNTFLKIVVPIASVVVCLALATIWVVSYRKRKPRKRSPSRSPLGDALLRVSYDQLLKATDGFASTNLIGVGSFGTVYKGILHQDEKVVAVKVLNLEQLGASKSFIAECEALRNTRHRNLLKIITTCSSVNFEGNDFKALVFEFMSNGSLESWLHPYKEQSQARNLNLTQRLNVALDVASALDYLHHRCQTAIVHCDLKPSNVLLDEDMTAHVGDFGLARLLTMHCSDTAGGQTNSIAIKGSVGYVAPEYGMGGEVSTQGDVYSYGILLLEMLTGKRPTSEMFTDGLSLHKFSKMVLPERVMEIVDPRLQLEESSEATRNTEIQIVLKAKAKECLISLVRIGVACSSESPSERMNIKDVVTELSSIKEVFLGVKIRGQRQTWRQLAVEGTSRVGY</sequence>
<dbReference type="InterPro" id="IPR008271">
    <property type="entry name" value="Ser/Thr_kinase_AS"/>
</dbReference>
<organism evidence="26 27">
    <name type="scientific">Nyssa sinensis</name>
    <dbReference type="NCBI Taxonomy" id="561372"/>
    <lineage>
        <taxon>Eukaryota</taxon>
        <taxon>Viridiplantae</taxon>
        <taxon>Streptophyta</taxon>
        <taxon>Embryophyta</taxon>
        <taxon>Tracheophyta</taxon>
        <taxon>Spermatophyta</taxon>
        <taxon>Magnoliopsida</taxon>
        <taxon>eudicotyledons</taxon>
        <taxon>Gunneridae</taxon>
        <taxon>Pentapetalae</taxon>
        <taxon>asterids</taxon>
        <taxon>Cornales</taxon>
        <taxon>Nyssaceae</taxon>
        <taxon>Nyssa</taxon>
    </lineage>
</organism>
<comment type="similarity">
    <text evidence="3">Belongs to the protein kinase superfamily. Ser/Thr protein kinase family.</text>
</comment>
<keyword evidence="6" id="KW-0723">Serine/threonine-protein kinase</keyword>
<feature type="signal peptide" evidence="24">
    <location>
        <begin position="1"/>
        <end position="19"/>
    </location>
</feature>
<evidence type="ECO:0000313" key="27">
    <source>
        <dbReference type="Proteomes" id="UP000325577"/>
    </source>
</evidence>
<evidence type="ECO:0000256" key="17">
    <source>
        <dbReference type="ARBA" id="ARBA00023136"/>
    </source>
</evidence>
<dbReference type="InterPro" id="IPR011009">
    <property type="entry name" value="Kinase-like_dom_sf"/>
</dbReference>
<evidence type="ECO:0000256" key="24">
    <source>
        <dbReference type="SAM" id="SignalP"/>
    </source>
</evidence>
<evidence type="ECO:0000256" key="14">
    <source>
        <dbReference type="ARBA" id="ARBA00022777"/>
    </source>
</evidence>
<dbReference type="Pfam" id="PF08263">
    <property type="entry name" value="LRRNT_2"/>
    <property type="match status" value="1"/>
</dbReference>
<dbReference type="EMBL" id="CM018041">
    <property type="protein sequence ID" value="KAA8534094.1"/>
    <property type="molecule type" value="Genomic_DNA"/>
</dbReference>
<dbReference type="SUPFAM" id="SSF52047">
    <property type="entry name" value="RNI-like"/>
    <property type="match status" value="1"/>
</dbReference>
<dbReference type="GO" id="GO:0005524">
    <property type="term" value="F:ATP binding"/>
    <property type="evidence" value="ECO:0007669"/>
    <property type="project" value="UniProtKB-UniRule"/>
</dbReference>
<evidence type="ECO:0000256" key="19">
    <source>
        <dbReference type="ARBA" id="ARBA00023180"/>
    </source>
</evidence>
<dbReference type="SUPFAM" id="SSF52058">
    <property type="entry name" value="L domain-like"/>
    <property type="match status" value="1"/>
</dbReference>
<dbReference type="Pfam" id="PF00069">
    <property type="entry name" value="Pkinase"/>
    <property type="match status" value="1"/>
</dbReference>
<dbReference type="InterPro" id="IPR000719">
    <property type="entry name" value="Prot_kinase_dom"/>
</dbReference>
<dbReference type="SMART" id="SM00220">
    <property type="entry name" value="S_TKc"/>
    <property type="match status" value="1"/>
</dbReference>
<keyword evidence="10 23" id="KW-0812">Transmembrane</keyword>
<dbReference type="Pfam" id="PF00560">
    <property type="entry name" value="LRR_1"/>
    <property type="match status" value="5"/>
</dbReference>
<keyword evidence="14" id="KW-0418">Kinase</keyword>
<proteinExistence type="inferred from homology"/>
<keyword evidence="16 23" id="KW-1133">Transmembrane helix</keyword>
<evidence type="ECO:0000256" key="20">
    <source>
        <dbReference type="ARBA" id="ARBA00047899"/>
    </source>
</evidence>
<protein>
    <recommendedName>
        <fullName evidence="4">non-specific serine/threonine protein kinase</fullName>
        <ecNumber evidence="4">2.7.11.1</ecNumber>
    </recommendedName>
</protein>
<evidence type="ECO:0000256" key="2">
    <source>
        <dbReference type="ARBA" id="ARBA00004479"/>
    </source>
</evidence>
<dbReference type="InterPro" id="IPR017441">
    <property type="entry name" value="Protein_kinase_ATP_BS"/>
</dbReference>
<dbReference type="Gene3D" id="3.30.200.20">
    <property type="entry name" value="Phosphorylase Kinase, domain 1"/>
    <property type="match status" value="1"/>
</dbReference>
<evidence type="ECO:0000313" key="26">
    <source>
        <dbReference type="EMBL" id="KAA8534094.1"/>
    </source>
</evidence>
<comment type="subcellular location">
    <subcellularLocation>
        <location evidence="1">Cell membrane</location>
        <topology evidence="1">Single-pass membrane protein</topology>
    </subcellularLocation>
    <subcellularLocation>
        <location evidence="2">Membrane</location>
        <topology evidence="2">Single-pass type I membrane protein</topology>
    </subcellularLocation>
</comment>
<evidence type="ECO:0000256" key="7">
    <source>
        <dbReference type="ARBA" id="ARBA00022553"/>
    </source>
</evidence>
<dbReference type="InterPro" id="IPR032675">
    <property type="entry name" value="LRR_dom_sf"/>
</dbReference>
<dbReference type="InterPro" id="IPR001611">
    <property type="entry name" value="Leu-rich_rpt"/>
</dbReference>
<evidence type="ECO:0000256" key="13">
    <source>
        <dbReference type="ARBA" id="ARBA00022741"/>
    </source>
</evidence>
<dbReference type="SUPFAM" id="SSF56112">
    <property type="entry name" value="Protein kinase-like (PK-like)"/>
    <property type="match status" value="1"/>
</dbReference>
<keyword evidence="19" id="KW-0325">Glycoprotein</keyword>
<dbReference type="Proteomes" id="UP000325577">
    <property type="component" value="Linkage Group LG18"/>
</dbReference>
<dbReference type="GO" id="GO:0005886">
    <property type="term" value="C:plasma membrane"/>
    <property type="evidence" value="ECO:0007669"/>
    <property type="project" value="UniProtKB-SubCell"/>
</dbReference>
<dbReference type="InterPro" id="IPR003591">
    <property type="entry name" value="Leu-rich_rpt_typical-subtyp"/>
</dbReference>
<name>A0A5J5AUX5_9ASTE</name>
<accession>A0A5J5AUX5</accession>
<dbReference type="PANTHER" id="PTHR27008">
    <property type="entry name" value="OS04G0122200 PROTEIN"/>
    <property type="match status" value="1"/>
</dbReference>
<feature type="domain" description="Protein kinase" evidence="25">
    <location>
        <begin position="701"/>
        <end position="1009"/>
    </location>
</feature>
<keyword evidence="15 22" id="KW-0067">ATP-binding</keyword>
<keyword evidence="13 22" id="KW-0547">Nucleotide-binding</keyword>
<dbReference type="SMART" id="SM00369">
    <property type="entry name" value="LRR_TYP"/>
    <property type="match status" value="6"/>
</dbReference>
<comment type="catalytic activity">
    <reaction evidence="20">
        <text>L-threonyl-[protein] + ATP = O-phospho-L-threonyl-[protein] + ADP + H(+)</text>
        <dbReference type="Rhea" id="RHEA:46608"/>
        <dbReference type="Rhea" id="RHEA-COMP:11060"/>
        <dbReference type="Rhea" id="RHEA-COMP:11605"/>
        <dbReference type="ChEBI" id="CHEBI:15378"/>
        <dbReference type="ChEBI" id="CHEBI:30013"/>
        <dbReference type="ChEBI" id="CHEBI:30616"/>
        <dbReference type="ChEBI" id="CHEBI:61977"/>
        <dbReference type="ChEBI" id="CHEBI:456216"/>
        <dbReference type="EC" id="2.7.11.1"/>
    </reaction>
</comment>
<keyword evidence="8" id="KW-0433">Leucine-rich repeat</keyword>
<dbReference type="PROSITE" id="PS00107">
    <property type="entry name" value="PROTEIN_KINASE_ATP"/>
    <property type="match status" value="1"/>
</dbReference>
<feature type="transmembrane region" description="Helical" evidence="23">
    <location>
        <begin position="643"/>
        <end position="665"/>
    </location>
</feature>
<keyword evidence="27" id="KW-1185">Reference proteome</keyword>
<keyword evidence="18" id="KW-0675">Receptor</keyword>
<dbReference type="InterPro" id="IPR013210">
    <property type="entry name" value="LRR_N_plant-typ"/>
</dbReference>
<dbReference type="FunFam" id="1.10.510.10:FF:000358">
    <property type="entry name" value="Putative leucine-rich repeat receptor-like serine/threonine-protein kinase"/>
    <property type="match status" value="1"/>
</dbReference>
<evidence type="ECO:0000256" key="23">
    <source>
        <dbReference type="SAM" id="Phobius"/>
    </source>
</evidence>
<dbReference type="EC" id="2.7.11.1" evidence="4"/>
<dbReference type="FunFam" id="3.80.10.10:FF:000288">
    <property type="entry name" value="LRR receptor-like serine/threonine-protein kinase EFR"/>
    <property type="match status" value="1"/>
</dbReference>
<dbReference type="AlphaFoldDB" id="A0A5J5AUX5"/>
<evidence type="ECO:0000256" key="12">
    <source>
        <dbReference type="ARBA" id="ARBA00022737"/>
    </source>
</evidence>
<evidence type="ECO:0000256" key="1">
    <source>
        <dbReference type="ARBA" id="ARBA00004162"/>
    </source>
</evidence>
<comment type="catalytic activity">
    <reaction evidence="21">
        <text>L-seryl-[protein] + ATP = O-phospho-L-seryl-[protein] + ADP + H(+)</text>
        <dbReference type="Rhea" id="RHEA:17989"/>
        <dbReference type="Rhea" id="RHEA-COMP:9863"/>
        <dbReference type="Rhea" id="RHEA-COMP:11604"/>
        <dbReference type="ChEBI" id="CHEBI:15378"/>
        <dbReference type="ChEBI" id="CHEBI:29999"/>
        <dbReference type="ChEBI" id="CHEBI:30616"/>
        <dbReference type="ChEBI" id="CHEBI:83421"/>
        <dbReference type="ChEBI" id="CHEBI:456216"/>
        <dbReference type="EC" id="2.7.11.1"/>
    </reaction>
</comment>
<keyword evidence="11 24" id="KW-0732">Signal</keyword>
<dbReference type="Gene3D" id="3.80.10.10">
    <property type="entry name" value="Ribonuclease Inhibitor"/>
    <property type="match status" value="3"/>
</dbReference>
<reference evidence="26 27" key="1">
    <citation type="submission" date="2019-09" db="EMBL/GenBank/DDBJ databases">
        <title>A chromosome-level genome assembly of the Chinese tupelo Nyssa sinensis.</title>
        <authorList>
            <person name="Yang X."/>
            <person name="Kang M."/>
            <person name="Yang Y."/>
            <person name="Xiong H."/>
            <person name="Wang M."/>
            <person name="Zhang Z."/>
            <person name="Wang Z."/>
            <person name="Wu H."/>
            <person name="Ma T."/>
            <person name="Liu J."/>
            <person name="Xi Z."/>
        </authorList>
    </citation>
    <scope>NUCLEOTIDE SEQUENCE [LARGE SCALE GENOMIC DNA]</scope>
    <source>
        <strain evidence="26">J267</strain>
        <tissue evidence="26">Leaf</tissue>
    </source>
</reference>
<dbReference type="FunFam" id="3.30.200.20:FF:000432">
    <property type="entry name" value="LRR receptor-like serine/threonine-protein kinase EFR"/>
    <property type="match status" value="1"/>
</dbReference>
<evidence type="ECO:0000256" key="8">
    <source>
        <dbReference type="ARBA" id="ARBA00022614"/>
    </source>
</evidence>
<feature type="binding site" evidence="22">
    <location>
        <position position="730"/>
    </location>
    <ligand>
        <name>ATP</name>
        <dbReference type="ChEBI" id="CHEBI:30616"/>
    </ligand>
</feature>
<evidence type="ECO:0000256" key="10">
    <source>
        <dbReference type="ARBA" id="ARBA00022692"/>
    </source>
</evidence>
<keyword evidence="9" id="KW-0808">Transferase</keyword>
<dbReference type="FunFam" id="3.80.10.10:FF:000095">
    <property type="entry name" value="LRR receptor-like serine/threonine-protein kinase GSO1"/>
    <property type="match status" value="1"/>
</dbReference>
<dbReference type="CDD" id="cd14066">
    <property type="entry name" value="STKc_IRAK"/>
    <property type="match status" value="1"/>
</dbReference>
<evidence type="ECO:0000256" key="18">
    <source>
        <dbReference type="ARBA" id="ARBA00023170"/>
    </source>
</evidence>
<evidence type="ECO:0000256" key="11">
    <source>
        <dbReference type="ARBA" id="ARBA00022729"/>
    </source>
</evidence>
<evidence type="ECO:0000256" key="16">
    <source>
        <dbReference type="ARBA" id="ARBA00022989"/>
    </source>
</evidence>
<evidence type="ECO:0000256" key="3">
    <source>
        <dbReference type="ARBA" id="ARBA00008684"/>
    </source>
</evidence>
<evidence type="ECO:0000256" key="4">
    <source>
        <dbReference type="ARBA" id="ARBA00012513"/>
    </source>
</evidence>
<dbReference type="GO" id="GO:0004674">
    <property type="term" value="F:protein serine/threonine kinase activity"/>
    <property type="evidence" value="ECO:0007669"/>
    <property type="project" value="UniProtKB-KW"/>
</dbReference>
<evidence type="ECO:0000256" key="22">
    <source>
        <dbReference type="PROSITE-ProRule" id="PRU10141"/>
    </source>
</evidence>
<dbReference type="PROSITE" id="PS50011">
    <property type="entry name" value="PROTEIN_KINASE_DOM"/>
    <property type="match status" value="1"/>
</dbReference>
<keyword evidence="12" id="KW-0677">Repeat</keyword>
<feature type="chain" id="PRO_5023905964" description="non-specific serine/threonine protein kinase" evidence="24">
    <location>
        <begin position="20"/>
        <end position="1033"/>
    </location>
</feature>
<evidence type="ECO:0000256" key="5">
    <source>
        <dbReference type="ARBA" id="ARBA00022475"/>
    </source>
</evidence>
<dbReference type="OrthoDB" id="676979at2759"/>
<dbReference type="Gene3D" id="1.10.510.10">
    <property type="entry name" value="Transferase(Phosphotransferase) domain 1"/>
    <property type="match status" value="1"/>
</dbReference>
<gene>
    <name evidence="26" type="ORF">F0562_031713</name>
</gene>
<dbReference type="PANTHER" id="PTHR27008:SF592">
    <property type="entry name" value="LEUCINE-RICH REPEAT RECEPTOR-LIKE PROTEIN KINASE FAMILY PROTEIN-RELATED"/>
    <property type="match status" value="1"/>
</dbReference>
<evidence type="ECO:0000256" key="15">
    <source>
        <dbReference type="ARBA" id="ARBA00022840"/>
    </source>
</evidence>
<evidence type="ECO:0000259" key="25">
    <source>
        <dbReference type="PROSITE" id="PS50011"/>
    </source>
</evidence>